<feature type="compositionally biased region" description="Basic and acidic residues" evidence="3">
    <location>
        <begin position="1"/>
        <end position="18"/>
    </location>
</feature>
<evidence type="ECO:0000313" key="4">
    <source>
        <dbReference type="EMBL" id="KAH7567059.1"/>
    </source>
</evidence>
<feature type="compositionally biased region" description="Low complexity" evidence="3">
    <location>
        <begin position="95"/>
        <end position="110"/>
    </location>
</feature>
<name>A0ABQ8HRX7_9ROSI</name>
<comment type="caution">
    <text evidence="4">The sequence shown here is derived from an EMBL/GenBank/DDBJ whole genome shotgun (WGS) entry which is preliminary data.</text>
</comment>
<proteinExistence type="inferred from homology"/>
<feature type="compositionally biased region" description="Basic and acidic residues" evidence="3">
    <location>
        <begin position="26"/>
        <end position="45"/>
    </location>
</feature>
<evidence type="ECO:0008006" key="6">
    <source>
        <dbReference type="Google" id="ProtNLM"/>
    </source>
</evidence>
<keyword evidence="5" id="KW-1185">Reference proteome</keyword>
<evidence type="ECO:0000256" key="3">
    <source>
        <dbReference type="SAM" id="MobiDB-lite"/>
    </source>
</evidence>
<feature type="compositionally biased region" description="Basic and acidic residues" evidence="3">
    <location>
        <begin position="166"/>
        <end position="206"/>
    </location>
</feature>
<dbReference type="PROSITE" id="PS00823">
    <property type="entry name" value="DEHYDRIN_2"/>
    <property type="match status" value="1"/>
</dbReference>
<evidence type="ECO:0000313" key="5">
    <source>
        <dbReference type="Proteomes" id="UP000827721"/>
    </source>
</evidence>
<dbReference type="InterPro" id="IPR030513">
    <property type="entry name" value="Dehydrin_CS"/>
</dbReference>
<reference evidence="4 5" key="1">
    <citation type="submission" date="2021-02" db="EMBL/GenBank/DDBJ databases">
        <title>Plant Genome Project.</title>
        <authorList>
            <person name="Zhang R.-G."/>
        </authorList>
    </citation>
    <scope>NUCLEOTIDE SEQUENCE [LARGE SCALE GENOMIC DNA]</scope>
    <source>
        <tissue evidence="4">Leaves</tissue>
    </source>
</reference>
<dbReference type="Pfam" id="PF00257">
    <property type="entry name" value="Dehydrin"/>
    <property type="match status" value="1"/>
</dbReference>
<dbReference type="Proteomes" id="UP000827721">
    <property type="component" value="Unassembled WGS sequence"/>
</dbReference>
<comment type="similarity">
    <text evidence="1 2">Belongs to the plant dehydrin family.</text>
</comment>
<gene>
    <name evidence="4" type="ORF">JRO89_XS07G0011500</name>
</gene>
<sequence>MAEEHHQKSSSHEFEPKVAGEGTVETTDRGLFDFLGKKKEEKPQDQEVINTTAAEFDQKVQVSEQHEPPKVEEGKNFTDLLEKVEEEKPEEKKPGLLQKLHRSGSSSSSSVTVPVEVIHQEPVPHQPEEKKGLMDKIKDKLPGQHKKPEEVPPTTTSAPPPPPPHAAEHATPEPAEKKGIFEKIKEKIPGYHPKTEEEKEKEKERA</sequence>
<feature type="region of interest" description="Disordered" evidence="3">
    <location>
        <begin position="1"/>
        <end position="206"/>
    </location>
</feature>
<accession>A0ABQ8HRX7</accession>
<dbReference type="PANTHER" id="PTHR33346">
    <property type="entry name" value="DEHYDRIN XERO 2-RELATED"/>
    <property type="match status" value="1"/>
</dbReference>
<feature type="compositionally biased region" description="Basic and acidic residues" evidence="3">
    <location>
        <begin position="126"/>
        <end position="150"/>
    </location>
</feature>
<evidence type="ECO:0000256" key="2">
    <source>
        <dbReference type="RuleBase" id="RU003995"/>
    </source>
</evidence>
<dbReference type="EMBL" id="JAFEMO010000007">
    <property type="protein sequence ID" value="KAH7567059.1"/>
    <property type="molecule type" value="Genomic_DNA"/>
</dbReference>
<organism evidence="4 5">
    <name type="scientific">Xanthoceras sorbifolium</name>
    <dbReference type="NCBI Taxonomy" id="99658"/>
    <lineage>
        <taxon>Eukaryota</taxon>
        <taxon>Viridiplantae</taxon>
        <taxon>Streptophyta</taxon>
        <taxon>Embryophyta</taxon>
        <taxon>Tracheophyta</taxon>
        <taxon>Spermatophyta</taxon>
        <taxon>Magnoliopsida</taxon>
        <taxon>eudicotyledons</taxon>
        <taxon>Gunneridae</taxon>
        <taxon>Pentapetalae</taxon>
        <taxon>rosids</taxon>
        <taxon>malvids</taxon>
        <taxon>Sapindales</taxon>
        <taxon>Sapindaceae</taxon>
        <taxon>Xanthoceroideae</taxon>
        <taxon>Xanthoceras</taxon>
    </lineage>
</organism>
<evidence type="ECO:0000256" key="1">
    <source>
        <dbReference type="ARBA" id="ARBA00008403"/>
    </source>
</evidence>
<feature type="compositionally biased region" description="Basic and acidic residues" evidence="3">
    <location>
        <begin position="64"/>
        <end position="94"/>
    </location>
</feature>
<dbReference type="PANTHER" id="PTHR33346:SF2">
    <property type="entry name" value="DEHYDRIN ERD14"/>
    <property type="match status" value="1"/>
</dbReference>
<protein>
    <recommendedName>
        <fullName evidence="6">Dehydrin</fullName>
    </recommendedName>
</protein>
<dbReference type="InterPro" id="IPR000167">
    <property type="entry name" value="Dehydrin"/>
</dbReference>